<protein>
    <submittedName>
        <fullName evidence="2">Uncharacterized protein</fullName>
    </submittedName>
</protein>
<proteinExistence type="predicted"/>
<feature type="signal peptide" evidence="1">
    <location>
        <begin position="1"/>
        <end position="20"/>
    </location>
</feature>
<keyword evidence="3" id="KW-1185">Reference proteome</keyword>
<dbReference type="Proteomes" id="UP000887568">
    <property type="component" value="Unplaced"/>
</dbReference>
<organism evidence="2 3">
    <name type="scientific">Patiria miniata</name>
    <name type="common">Bat star</name>
    <name type="synonym">Asterina miniata</name>
    <dbReference type="NCBI Taxonomy" id="46514"/>
    <lineage>
        <taxon>Eukaryota</taxon>
        <taxon>Metazoa</taxon>
        <taxon>Echinodermata</taxon>
        <taxon>Eleutherozoa</taxon>
        <taxon>Asterozoa</taxon>
        <taxon>Asteroidea</taxon>
        <taxon>Valvatacea</taxon>
        <taxon>Valvatida</taxon>
        <taxon>Asterinidae</taxon>
        <taxon>Patiria</taxon>
    </lineage>
</organism>
<evidence type="ECO:0000313" key="3">
    <source>
        <dbReference type="Proteomes" id="UP000887568"/>
    </source>
</evidence>
<feature type="chain" id="PRO_5036700096" evidence="1">
    <location>
        <begin position="21"/>
        <end position="258"/>
    </location>
</feature>
<accession>A0A913ZBM0</accession>
<dbReference type="OrthoDB" id="10562361at2759"/>
<sequence>MRGLGTFLVALAISSPSALAHTCYFGQEAESEPGPGGYTQYQWVLQGEASLDPCGCTAFQLGGVNTVTFGGGVRSFNVSELSKTPEEIRRTLDCQQGLDAAEDSTLITNNGDPIRFPFEPFTTFVLRSTFELNTVDQSGKAHFYLATNTPATQTNRPPYMIEFMAARMNIRKLDASTSIYEMLASETIPSDAAAIRRFRVLYKYLIGDQDTPTVLIEVIFEMDGGGQSSSFASVSDGKLVHYVGISSTVRTQWKFLDP</sequence>
<dbReference type="OMA" id="PPYMIEF"/>
<keyword evidence="1" id="KW-0732">Signal</keyword>
<dbReference type="RefSeq" id="XP_038048964.1">
    <property type="nucleotide sequence ID" value="XM_038193036.1"/>
</dbReference>
<reference evidence="2" key="1">
    <citation type="submission" date="2022-11" db="UniProtKB">
        <authorList>
            <consortium name="EnsemblMetazoa"/>
        </authorList>
    </citation>
    <scope>IDENTIFICATION</scope>
</reference>
<name>A0A913ZBM0_PATMI</name>
<dbReference type="AlphaFoldDB" id="A0A913ZBM0"/>
<evidence type="ECO:0000256" key="1">
    <source>
        <dbReference type="SAM" id="SignalP"/>
    </source>
</evidence>
<dbReference type="EnsemblMetazoa" id="XM_038193036.1">
    <property type="protein sequence ID" value="XP_038048964.1"/>
    <property type="gene ID" value="LOC119722739"/>
</dbReference>
<dbReference type="GeneID" id="119722739"/>
<evidence type="ECO:0000313" key="2">
    <source>
        <dbReference type="EnsemblMetazoa" id="XP_038048964.1"/>
    </source>
</evidence>